<dbReference type="GO" id="GO:0006869">
    <property type="term" value="P:lipid transport"/>
    <property type="evidence" value="ECO:0007669"/>
    <property type="project" value="InterPro"/>
</dbReference>
<keyword evidence="5" id="KW-0067">ATP-binding</keyword>
<protein>
    <submittedName>
        <fullName evidence="9">CBL-interacting protein kinase 2-like</fullName>
    </submittedName>
</protein>
<feature type="compositionally biased region" description="Low complexity" evidence="7">
    <location>
        <begin position="486"/>
        <end position="500"/>
    </location>
</feature>
<dbReference type="GO" id="GO:0005576">
    <property type="term" value="C:extracellular region"/>
    <property type="evidence" value="ECO:0007669"/>
    <property type="project" value="InterPro"/>
</dbReference>
<dbReference type="Gene3D" id="1.10.510.10">
    <property type="entry name" value="Transferase(Phosphotransferase) domain 1"/>
    <property type="match status" value="1"/>
</dbReference>
<sequence>MGAGKSTLNGYKIQKETKNAVVATKGDDTFLLKKIDLKKIPREAHSSLLNEMEILKEISNPHIVNYKNSFIDEHDKIYYTVMDYCQGGNLAIKITQKQTEEPEILSWIAEICLALRNIHEKGLIHKCLTPENIFLTEFGSVCLGDFGQVYENSKGTCATTEATMLEMSYLPPEVFTMGMYDAKSDIWSVGCILYELCTQKPAFTAETTIKLMPKLIHGPCPCLPETFSPELCQLVIDIFNKDPHSRPTASEILERPFIIKCLLKKFKTTVEDLQIKLDKLRNVADSLESVHKGSTIGSLTGGVIGAVGGITSIVGLILSPFTLGASLVVTGVGVGVGTLGGLTAGTANITNMVNQASDRKAVQSIIKDLEYNTKLVVNWVLEIDTSLQNIRSRCTSGDTLDTEQTQSNILKLASVGRIGKGIVCLSELARIINVIGAGKIAAQASKVLRVAEVTTGVFSALFTAVDIFFIAMDAREIHHIRQAQAQAAGEGTASESGSETLDSTTTCDQETLLSSSVTQEQESDASQGQDQPSRDATPVKSDIMNFVLSIRQAADNLQNVLDELQDILSSLFLTESEEDYEWMDMEST</sequence>
<dbReference type="GeneID" id="115049978"/>
<evidence type="ECO:0000313" key="9">
    <source>
        <dbReference type="Ensembl" id="ENSENLP00000021146.1"/>
    </source>
</evidence>
<feature type="region of interest" description="Disordered" evidence="7">
    <location>
        <begin position="486"/>
        <end position="537"/>
    </location>
</feature>
<dbReference type="SUPFAM" id="SSF56112">
    <property type="entry name" value="Protein kinase-like (PK-like)"/>
    <property type="match status" value="1"/>
</dbReference>
<keyword evidence="2" id="KW-0808">Transferase</keyword>
<dbReference type="GO" id="GO:0004674">
    <property type="term" value="F:protein serine/threonine kinase activity"/>
    <property type="evidence" value="ECO:0007669"/>
    <property type="project" value="TreeGrafter"/>
</dbReference>
<organism evidence="9 10">
    <name type="scientific">Echeneis naucrates</name>
    <name type="common">Live sharksucker</name>
    <dbReference type="NCBI Taxonomy" id="173247"/>
    <lineage>
        <taxon>Eukaryota</taxon>
        <taxon>Metazoa</taxon>
        <taxon>Chordata</taxon>
        <taxon>Craniata</taxon>
        <taxon>Vertebrata</taxon>
        <taxon>Euteleostomi</taxon>
        <taxon>Actinopterygii</taxon>
        <taxon>Neopterygii</taxon>
        <taxon>Teleostei</taxon>
        <taxon>Neoteleostei</taxon>
        <taxon>Acanthomorphata</taxon>
        <taxon>Carangaria</taxon>
        <taxon>Carangiformes</taxon>
        <taxon>Echeneidae</taxon>
        <taxon>Echeneis</taxon>
    </lineage>
</organism>
<dbReference type="InterPro" id="IPR011009">
    <property type="entry name" value="Kinase-like_dom_sf"/>
</dbReference>
<evidence type="ECO:0000256" key="4">
    <source>
        <dbReference type="ARBA" id="ARBA00022777"/>
    </source>
</evidence>
<keyword evidence="10" id="KW-1185">Reference proteome</keyword>
<evidence type="ECO:0000313" key="10">
    <source>
        <dbReference type="Proteomes" id="UP000472264"/>
    </source>
</evidence>
<dbReference type="InterPro" id="IPR000719">
    <property type="entry name" value="Prot_kinase_dom"/>
</dbReference>
<dbReference type="InterPro" id="IPR008405">
    <property type="entry name" value="ApoL"/>
</dbReference>
<dbReference type="PANTHER" id="PTHR43671:SF104">
    <property type="entry name" value="CALCIUM_CALMODULIN-DEPENDENT PROTEIN KINASE TYPE 1D-RELATED"/>
    <property type="match status" value="1"/>
</dbReference>
<evidence type="ECO:0000256" key="6">
    <source>
        <dbReference type="SAM" id="Coils"/>
    </source>
</evidence>
<dbReference type="PROSITE" id="PS50011">
    <property type="entry name" value="PROTEIN_KINASE_DOM"/>
    <property type="match status" value="1"/>
</dbReference>
<name>A0A665UP50_ECHNA</name>
<evidence type="ECO:0000256" key="5">
    <source>
        <dbReference type="ARBA" id="ARBA00022840"/>
    </source>
</evidence>
<dbReference type="GO" id="GO:0042157">
    <property type="term" value="P:lipoprotein metabolic process"/>
    <property type="evidence" value="ECO:0007669"/>
    <property type="project" value="InterPro"/>
</dbReference>
<dbReference type="PANTHER" id="PTHR43671">
    <property type="entry name" value="SERINE/THREONINE-PROTEIN KINASE NEK"/>
    <property type="match status" value="1"/>
</dbReference>
<evidence type="ECO:0000256" key="2">
    <source>
        <dbReference type="ARBA" id="ARBA00022679"/>
    </source>
</evidence>
<comment type="similarity">
    <text evidence="1">Belongs to the apolipoprotein L family.</text>
</comment>
<reference evidence="9" key="1">
    <citation type="submission" date="2021-04" db="EMBL/GenBank/DDBJ databases">
        <authorList>
            <consortium name="Wellcome Sanger Institute Data Sharing"/>
        </authorList>
    </citation>
    <scope>NUCLEOTIDE SEQUENCE [LARGE SCALE GENOMIC DNA]</scope>
</reference>
<feature type="compositionally biased region" description="Polar residues" evidence="7">
    <location>
        <begin position="501"/>
        <end position="531"/>
    </location>
</feature>
<feature type="coiled-coil region" evidence="6">
    <location>
        <begin position="263"/>
        <end position="290"/>
    </location>
</feature>
<keyword evidence="6" id="KW-0175">Coiled coil</keyword>
<dbReference type="GO" id="GO:0005634">
    <property type="term" value="C:nucleus"/>
    <property type="evidence" value="ECO:0007669"/>
    <property type="project" value="TreeGrafter"/>
</dbReference>
<keyword evidence="3" id="KW-0547">Nucleotide-binding</keyword>
<dbReference type="Ensembl" id="ENSENLT00000021887.1">
    <property type="protein sequence ID" value="ENSENLP00000021146.1"/>
    <property type="gene ID" value="ENSENLG00000009632.1"/>
</dbReference>
<dbReference type="Pfam" id="PF00069">
    <property type="entry name" value="Pkinase"/>
    <property type="match status" value="1"/>
</dbReference>
<reference evidence="9" key="2">
    <citation type="submission" date="2025-08" db="UniProtKB">
        <authorList>
            <consortium name="Ensembl"/>
        </authorList>
    </citation>
    <scope>IDENTIFICATION</scope>
</reference>
<dbReference type="RefSeq" id="XP_029368516.1">
    <property type="nucleotide sequence ID" value="XM_029512656.1"/>
</dbReference>
<dbReference type="Proteomes" id="UP000472264">
    <property type="component" value="Chromosome 10"/>
</dbReference>
<accession>A0A665UP50</accession>
<evidence type="ECO:0000256" key="3">
    <source>
        <dbReference type="ARBA" id="ARBA00022741"/>
    </source>
</evidence>
<dbReference type="InParanoid" id="A0A665UP50"/>
<keyword evidence="4" id="KW-0418">Kinase</keyword>
<dbReference type="GO" id="GO:0005524">
    <property type="term" value="F:ATP binding"/>
    <property type="evidence" value="ECO:0007669"/>
    <property type="project" value="UniProtKB-KW"/>
</dbReference>
<dbReference type="GO" id="GO:0008289">
    <property type="term" value="F:lipid binding"/>
    <property type="evidence" value="ECO:0007669"/>
    <property type="project" value="InterPro"/>
</dbReference>
<evidence type="ECO:0000256" key="7">
    <source>
        <dbReference type="SAM" id="MobiDB-lite"/>
    </source>
</evidence>
<gene>
    <name evidence="9" type="primary">LOC115049978</name>
</gene>
<evidence type="ECO:0000259" key="8">
    <source>
        <dbReference type="PROSITE" id="PS50011"/>
    </source>
</evidence>
<evidence type="ECO:0000256" key="1">
    <source>
        <dbReference type="ARBA" id="ARBA00010090"/>
    </source>
</evidence>
<feature type="domain" description="Protein kinase" evidence="8">
    <location>
        <begin position="1"/>
        <end position="258"/>
    </location>
</feature>
<dbReference type="InterPro" id="IPR050660">
    <property type="entry name" value="NEK_Ser/Thr_kinase"/>
</dbReference>
<dbReference type="AlphaFoldDB" id="A0A665UP50"/>
<proteinExistence type="inferred from homology"/>
<dbReference type="Pfam" id="PF05461">
    <property type="entry name" value="ApoL"/>
    <property type="match status" value="1"/>
</dbReference>
<reference evidence="9" key="3">
    <citation type="submission" date="2025-09" db="UniProtKB">
        <authorList>
            <consortium name="Ensembl"/>
        </authorList>
    </citation>
    <scope>IDENTIFICATION</scope>
</reference>
<dbReference type="OrthoDB" id="6363454at2759"/>
<dbReference type="OMA" id="WMDMEST"/>